<protein>
    <submittedName>
        <fullName evidence="4">VWFA domain-containing protein</fullName>
    </submittedName>
</protein>
<feature type="domain" description="VWFA" evidence="3">
    <location>
        <begin position="10"/>
        <end position="191"/>
    </location>
</feature>
<dbReference type="CDD" id="cd01450">
    <property type="entry name" value="vWFA_subfamily_ECM"/>
    <property type="match status" value="1"/>
</dbReference>
<dbReference type="Gene3D" id="3.40.50.410">
    <property type="entry name" value="von Willebrand factor, type A domain"/>
    <property type="match status" value="2"/>
</dbReference>
<proteinExistence type="predicted"/>
<feature type="region of interest" description="Disordered" evidence="1">
    <location>
        <begin position="331"/>
        <end position="368"/>
    </location>
</feature>
<dbReference type="SMART" id="SM00327">
    <property type="entry name" value="VWA"/>
    <property type="match status" value="2"/>
</dbReference>
<dbReference type="SUPFAM" id="SSF53300">
    <property type="entry name" value="vWA-like"/>
    <property type="match status" value="2"/>
</dbReference>
<dbReference type="PANTHER" id="PTHR24020">
    <property type="entry name" value="COLLAGEN ALPHA"/>
    <property type="match status" value="1"/>
</dbReference>
<dbReference type="InterPro" id="IPR036465">
    <property type="entry name" value="vWFA_dom_sf"/>
</dbReference>
<feature type="domain" description="VWFA" evidence="3">
    <location>
        <begin position="423"/>
        <end position="596"/>
    </location>
</feature>
<evidence type="ECO:0000313" key="4">
    <source>
        <dbReference type="WBParaSite" id="HPLM_0000313601-mRNA-1"/>
    </source>
</evidence>
<reference evidence="4" key="1">
    <citation type="submission" date="2017-02" db="UniProtKB">
        <authorList>
            <consortium name="WormBaseParasite"/>
        </authorList>
    </citation>
    <scope>IDENTIFICATION</scope>
</reference>
<keyword evidence="2" id="KW-1133">Transmembrane helix</keyword>
<dbReference type="PANTHER" id="PTHR24020:SF84">
    <property type="entry name" value="VWFA DOMAIN-CONTAINING PROTEIN"/>
    <property type="match status" value="1"/>
</dbReference>
<dbReference type="AlphaFoldDB" id="A0A0N4W0N8"/>
<feature type="compositionally biased region" description="Low complexity" evidence="1">
    <location>
        <begin position="354"/>
        <end position="364"/>
    </location>
</feature>
<organism evidence="4">
    <name type="scientific">Haemonchus placei</name>
    <name type="common">Barber's pole worm</name>
    <dbReference type="NCBI Taxonomy" id="6290"/>
    <lineage>
        <taxon>Eukaryota</taxon>
        <taxon>Metazoa</taxon>
        <taxon>Ecdysozoa</taxon>
        <taxon>Nematoda</taxon>
        <taxon>Chromadorea</taxon>
        <taxon>Rhabditida</taxon>
        <taxon>Rhabditina</taxon>
        <taxon>Rhabditomorpha</taxon>
        <taxon>Strongyloidea</taxon>
        <taxon>Trichostrongylidae</taxon>
        <taxon>Haemonchus</taxon>
    </lineage>
</organism>
<evidence type="ECO:0000256" key="2">
    <source>
        <dbReference type="SAM" id="Phobius"/>
    </source>
</evidence>
<evidence type="ECO:0000259" key="3">
    <source>
        <dbReference type="PROSITE" id="PS50234"/>
    </source>
</evidence>
<feature type="transmembrane region" description="Helical" evidence="2">
    <location>
        <begin position="165"/>
        <end position="184"/>
    </location>
</feature>
<sequence>LNLICPPVLDIAFVLDTSGSIEEIYNEQVRWTVSLTDALPIAKDAVRLSTIQYAGYPLTEFSLDTYNDKGDVERHLREMSFQSGVTRTGYALRRAEDELFNEDRGASKIVALFTDGLSIDDPLKPSEHLRLLRGVKIYVVSVSADGFVPEMQRIAGETISNMNSAYLVTLLDFIFLFLSFFFSLNSRYRNLRWTSTMSIINNLFQIMFTSTTMNPMQFLRTTKAITNIPDITFSSQNQSPPSTLPFTHEGVMERKRAFASKTTLFDEKSTAFPTPHEGSVGEPRSFVPRTEFDKPESAMFPTPHEGAVGTPRAFAPKILQGIALRHRPEVTVPPVPSTEAPRIRPEVTVPPVPSTEAPRIRPTVTVPPVPSTEAPRILAPVLAPLPLATRVSQNDGKSPAHRTIVIVKMKNVSGSSRGKCPLDILFIVDSSGSVGEIYEKQKEFLLDLLSSIEPENQSHRVGLIQFAGAKLQKTEWSFETYRDHSGLMQAFNGVRHFTGTACTTYIGAALESAVQLLGSRRPDVTTLVILISDGFSQDDAVRPAEVIRAMKNVELYAVSLSRLSNRSYLQQIVKDEEKISMDNDTSYFGNRLKSRINCGY</sequence>
<evidence type="ECO:0000256" key="1">
    <source>
        <dbReference type="SAM" id="MobiDB-lite"/>
    </source>
</evidence>
<name>A0A0N4W0N8_HAEPC</name>
<dbReference type="Pfam" id="PF00092">
    <property type="entry name" value="VWA"/>
    <property type="match status" value="2"/>
</dbReference>
<dbReference type="InterPro" id="IPR002035">
    <property type="entry name" value="VWF_A"/>
</dbReference>
<dbReference type="OMA" id="FAGPHIQ"/>
<dbReference type="WBParaSite" id="HPLM_0000313601-mRNA-1">
    <property type="protein sequence ID" value="HPLM_0000313601-mRNA-1"/>
    <property type="gene ID" value="HPLM_0000313601"/>
</dbReference>
<dbReference type="PROSITE" id="PS50234">
    <property type="entry name" value="VWFA"/>
    <property type="match status" value="2"/>
</dbReference>
<dbReference type="InterPro" id="IPR050525">
    <property type="entry name" value="ECM_Assembly_Org"/>
</dbReference>
<keyword evidence="2" id="KW-0812">Transmembrane</keyword>
<accession>A0A0N4W0N8</accession>
<keyword evidence="2" id="KW-0472">Membrane</keyword>